<dbReference type="Proteomes" id="UP000284219">
    <property type="component" value="Unassembled WGS sequence"/>
</dbReference>
<evidence type="ECO:0000313" key="7">
    <source>
        <dbReference type="EMBL" id="RKD25061.1"/>
    </source>
</evidence>
<feature type="chain" id="PRO_5019292787" description="NlpC/P60 domain-containing protein" evidence="5">
    <location>
        <begin position="26"/>
        <end position="299"/>
    </location>
</feature>
<dbReference type="InterPro" id="IPR000064">
    <property type="entry name" value="NLP_P60_dom"/>
</dbReference>
<dbReference type="PANTHER" id="PTHR47053:SF1">
    <property type="entry name" value="MUREIN DD-ENDOPEPTIDASE MEPH-RELATED"/>
    <property type="match status" value="1"/>
</dbReference>
<reference evidence="7 8" key="1">
    <citation type="submission" date="2016-08" db="EMBL/GenBank/DDBJ databases">
        <title>Novel Firmicute Genomes.</title>
        <authorList>
            <person name="Poppleton D.I."/>
            <person name="Gribaldo S."/>
        </authorList>
    </citation>
    <scope>NUCLEOTIDE SEQUENCE [LARGE SCALE GENOMIC DNA]</scope>
    <source>
        <strain evidence="7 8">RAOx-1</strain>
    </source>
</reference>
<accession>A0A419SLW8</accession>
<keyword evidence="5" id="KW-0732">Signal</keyword>
<dbReference type="PROSITE" id="PS51935">
    <property type="entry name" value="NLPC_P60"/>
    <property type="match status" value="2"/>
</dbReference>
<keyword evidence="4" id="KW-0788">Thiol protease</keyword>
<evidence type="ECO:0000256" key="2">
    <source>
        <dbReference type="ARBA" id="ARBA00022670"/>
    </source>
</evidence>
<protein>
    <recommendedName>
        <fullName evidence="6">NlpC/P60 domain-containing protein</fullName>
    </recommendedName>
</protein>
<comment type="similarity">
    <text evidence="1">Belongs to the peptidase C40 family.</text>
</comment>
<dbReference type="InterPro" id="IPR051202">
    <property type="entry name" value="Peptidase_C40"/>
</dbReference>
<dbReference type="EMBL" id="MCHY01000007">
    <property type="protein sequence ID" value="RKD25061.1"/>
    <property type="molecule type" value="Genomic_DNA"/>
</dbReference>
<dbReference type="Pfam" id="PF00877">
    <property type="entry name" value="NLPC_P60"/>
    <property type="match status" value="2"/>
</dbReference>
<evidence type="ECO:0000256" key="1">
    <source>
        <dbReference type="ARBA" id="ARBA00007074"/>
    </source>
</evidence>
<keyword evidence="8" id="KW-1185">Reference proteome</keyword>
<evidence type="ECO:0000259" key="6">
    <source>
        <dbReference type="PROSITE" id="PS51935"/>
    </source>
</evidence>
<comment type="caution">
    <text evidence="7">The sequence shown here is derived from an EMBL/GenBank/DDBJ whole genome shotgun (WGS) entry which is preliminary data.</text>
</comment>
<evidence type="ECO:0000256" key="4">
    <source>
        <dbReference type="ARBA" id="ARBA00022807"/>
    </source>
</evidence>
<dbReference type="GO" id="GO:0006508">
    <property type="term" value="P:proteolysis"/>
    <property type="evidence" value="ECO:0007669"/>
    <property type="project" value="UniProtKB-KW"/>
</dbReference>
<feature type="domain" description="NlpC/P60" evidence="6">
    <location>
        <begin position="155"/>
        <end position="298"/>
    </location>
</feature>
<proteinExistence type="inferred from homology"/>
<evidence type="ECO:0000256" key="3">
    <source>
        <dbReference type="ARBA" id="ARBA00022801"/>
    </source>
</evidence>
<dbReference type="RefSeq" id="WP_245983387.1">
    <property type="nucleotide sequence ID" value="NZ_MCHY01000007.1"/>
</dbReference>
<feature type="domain" description="NlpC/P60" evidence="6">
    <location>
        <begin position="18"/>
        <end position="141"/>
    </location>
</feature>
<organism evidence="7 8">
    <name type="scientific">Ammoniphilus oxalaticus</name>
    <dbReference type="NCBI Taxonomy" id="66863"/>
    <lineage>
        <taxon>Bacteria</taxon>
        <taxon>Bacillati</taxon>
        <taxon>Bacillota</taxon>
        <taxon>Bacilli</taxon>
        <taxon>Bacillales</taxon>
        <taxon>Paenibacillaceae</taxon>
        <taxon>Aneurinibacillus group</taxon>
        <taxon>Ammoniphilus</taxon>
    </lineage>
</organism>
<gene>
    <name evidence="7" type="ORF">BEP19_04360</name>
</gene>
<dbReference type="PANTHER" id="PTHR47053">
    <property type="entry name" value="MUREIN DD-ENDOPEPTIDASE MEPH-RELATED"/>
    <property type="match status" value="1"/>
</dbReference>
<dbReference type="InterPro" id="IPR038765">
    <property type="entry name" value="Papain-like_cys_pep_sf"/>
</dbReference>
<dbReference type="GO" id="GO:0008234">
    <property type="term" value="F:cysteine-type peptidase activity"/>
    <property type="evidence" value="ECO:0007669"/>
    <property type="project" value="UniProtKB-KW"/>
</dbReference>
<evidence type="ECO:0000313" key="8">
    <source>
        <dbReference type="Proteomes" id="UP000284219"/>
    </source>
</evidence>
<dbReference type="SUPFAM" id="SSF54001">
    <property type="entry name" value="Cysteine proteinases"/>
    <property type="match status" value="2"/>
</dbReference>
<name>A0A419SLW8_9BACL</name>
<dbReference type="Gene3D" id="3.90.1720.10">
    <property type="entry name" value="endopeptidase domain like (from Nostoc punctiforme)"/>
    <property type="match status" value="2"/>
</dbReference>
<dbReference type="AlphaFoldDB" id="A0A419SLW8"/>
<sequence>MKKITVLSLTLAGLLAFSSLSPAQAAAASQPIAKSAQKYIGYSLTNYTAGDFIFYTLKDSGIKSSSSLSTLYQQGKSVSTSQIKSGDIAFFGNSSKDLFAAGVYLGNNQIAIAYKPYGSVKVFSINDRIVQNNFVGLRRYAAEEVKPPKQEPSASQQREAVIKAGKKYLGTPYEYGSSRSSTKTFDCSAFTRQAYLDATGIDIGRGGATSQYQNMVKNGVSFKTDWRDLKVGDIMFFMPYRGTSKDLYEKNRSSIGHNGIYMGDGKVLHTYSKDSGGVRVDTIARHWDYRFIAGGSPLK</sequence>
<keyword evidence="3" id="KW-0378">Hydrolase</keyword>
<feature type="signal peptide" evidence="5">
    <location>
        <begin position="1"/>
        <end position="25"/>
    </location>
</feature>
<keyword evidence="2" id="KW-0645">Protease</keyword>
<evidence type="ECO:0000256" key="5">
    <source>
        <dbReference type="SAM" id="SignalP"/>
    </source>
</evidence>